<evidence type="ECO:0000313" key="2">
    <source>
        <dbReference type="Proteomes" id="UP000503441"/>
    </source>
</evidence>
<keyword evidence="2" id="KW-1185">Reference proteome</keyword>
<dbReference type="Proteomes" id="UP000503441">
    <property type="component" value="Chromosome"/>
</dbReference>
<name>A0ABX6JTF2_9MICO</name>
<organism evidence="1 2">
    <name type="scientific">Leucobacter coleopterorum</name>
    <dbReference type="NCBI Taxonomy" id="2714933"/>
    <lineage>
        <taxon>Bacteria</taxon>
        <taxon>Bacillati</taxon>
        <taxon>Actinomycetota</taxon>
        <taxon>Actinomycetes</taxon>
        <taxon>Micrococcales</taxon>
        <taxon>Microbacteriaceae</taxon>
        <taxon>Leucobacter</taxon>
    </lineage>
</organism>
<dbReference type="EMBL" id="CP049933">
    <property type="protein sequence ID" value="QIM17575.1"/>
    <property type="molecule type" value="Genomic_DNA"/>
</dbReference>
<dbReference type="RefSeq" id="WP_166328244.1">
    <property type="nucleotide sequence ID" value="NZ_CP049933.1"/>
</dbReference>
<gene>
    <name evidence="1" type="ORF">G7066_00575</name>
</gene>
<proteinExistence type="predicted"/>
<reference evidence="1 2" key="1">
    <citation type="submission" date="2020-03" db="EMBL/GenBank/DDBJ databases">
        <title>Leucobacter sp. nov., isolated from beetles.</title>
        <authorList>
            <person name="Hyun D.-W."/>
            <person name="Bae J.-W."/>
        </authorList>
    </citation>
    <scope>NUCLEOTIDE SEQUENCE [LARGE SCALE GENOMIC DNA]</scope>
    <source>
        <strain evidence="1 2">HDW9A</strain>
    </source>
</reference>
<evidence type="ECO:0000313" key="1">
    <source>
        <dbReference type="EMBL" id="QIM17575.1"/>
    </source>
</evidence>
<protein>
    <submittedName>
        <fullName evidence="1">Uncharacterized protein</fullName>
    </submittedName>
</protein>
<accession>A0ABX6JTF2</accession>
<sequence length="107" mass="12171">MVEAQVRTHLQGAWANLYEEAGDYFGRDIRYGGVPVNPRTAKIVVGLRYLSLERIAQMEQIRDSIYQSQNFSGEVASKQLREAEGSLIPDLKGLQIQLRTLVKVRKH</sequence>